<sequence>MELFEQAKKIRLRSIKDKYLVAEKDEESVSQDRDGSTENAEWEVYPTGEKFLRFKSYYGKYLMASNSMLLEGVKGKKVMQTELKPDIDGSVEWEPLRDGFQVRLKTVTGSFLRPIGGVPPWRNSVTHDICNRQKTKEKVLWNVEIVETLPSYQNNGSEKKLYCKLNI</sequence>
<dbReference type="PANTHER" id="PTHR31205">
    <property type="entry name" value="ACTIN CROSS-LINKING PROTEIN (DUF569)"/>
    <property type="match status" value="1"/>
</dbReference>
<dbReference type="Proteomes" id="UP000243975">
    <property type="component" value="Unassembled WGS sequence"/>
</dbReference>
<evidence type="ECO:0000259" key="1">
    <source>
        <dbReference type="Pfam" id="PF04601"/>
    </source>
</evidence>
<organism evidence="2 3">
    <name type="scientific">Cynara cardunculus var. scolymus</name>
    <name type="common">Globe artichoke</name>
    <name type="synonym">Cynara scolymus</name>
    <dbReference type="NCBI Taxonomy" id="59895"/>
    <lineage>
        <taxon>Eukaryota</taxon>
        <taxon>Viridiplantae</taxon>
        <taxon>Streptophyta</taxon>
        <taxon>Embryophyta</taxon>
        <taxon>Tracheophyta</taxon>
        <taxon>Spermatophyta</taxon>
        <taxon>Magnoliopsida</taxon>
        <taxon>eudicotyledons</taxon>
        <taxon>Gunneridae</taxon>
        <taxon>Pentapetalae</taxon>
        <taxon>asterids</taxon>
        <taxon>campanulids</taxon>
        <taxon>Asterales</taxon>
        <taxon>Asteraceae</taxon>
        <taxon>Carduoideae</taxon>
        <taxon>Cardueae</taxon>
        <taxon>Carduinae</taxon>
        <taxon>Cynara</taxon>
    </lineage>
</organism>
<dbReference type="AlphaFoldDB" id="A0A103Y2D2"/>
<dbReference type="EMBL" id="LEKV01003122">
    <property type="protein sequence ID" value="KVI01259.1"/>
    <property type="molecule type" value="Genomic_DNA"/>
</dbReference>
<evidence type="ECO:0000313" key="3">
    <source>
        <dbReference type="Proteomes" id="UP000243975"/>
    </source>
</evidence>
<reference evidence="2 3" key="1">
    <citation type="journal article" date="2016" name="Sci. Rep.">
        <title>The genome sequence of the outbreeding globe artichoke constructed de novo incorporating a phase-aware low-pass sequencing strategy of F1 progeny.</title>
        <authorList>
            <person name="Scaglione D."/>
            <person name="Reyes-Chin-Wo S."/>
            <person name="Acquadro A."/>
            <person name="Froenicke L."/>
            <person name="Portis E."/>
            <person name="Beitel C."/>
            <person name="Tirone M."/>
            <person name="Mauro R."/>
            <person name="Lo Monaco A."/>
            <person name="Mauromicale G."/>
            <person name="Faccioli P."/>
            <person name="Cattivelli L."/>
            <person name="Rieseberg L."/>
            <person name="Michelmore R."/>
            <person name="Lanteri S."/>
        </authorList>
    </citation>
    <scope>NUCLEOTIDE SEQUENCE [LARGE SCALE GENOMIC DNA]</scope>
    <source>
        <strain evidence="2">2C</strain>
    </source>
</reference>
<protein>
    <submittedName>
        <fullName evidence="2">Actin cross-linking</fullName>
    </submittedName>
</protein>
<dbReference type="OMA" id="RFKSFWG"/>
<name>A0A103Y2D2_CYNCS</name>
<evidence type="ECO:0000313" key="2">
    <source>
        <dbReference type="EMBL" id="KVI01259.1"/>
    </source>
</evidence>
<dbReference type="Pfam" id="PF04601">
    <property type="entry name" value="DUF569"/>
    <property type="match status" value="1"/>
</dbReference>
<accession>A0A103Y2D2</accession>
<dbReference type="PANTHER" id="PTHR31205:SF77">
    <property type="entry name" value="CROSS-LINKING PROTEIN, PUTATIVE (DUF569)-RELATED"/>
    <property type="match status" value="1"/>
</dbReference>
<proteinExistence type="predicted"/>
<dbReference type="InterPro" id="IPR007679">
    <property type="entry name" value="DUF569"/>
</dbReference>
<dbReference type="CDD" id="cd23340">
    <property type="entry name" value="beta-trefoil_FSCN_ACP-like"/>
    <property type="match status" value="1"/>
</dbReference>
<gene>
    <name evidence="2" type="ORF">Ccrd_020478</name>
</gene>
<feature type="domain" description="DUF569" evidence="1">
    <location>
        <begin position="1"/>
        <end position="141"/>
    </location>
</feature>
<dbReference type="STRING" id="59895.A0A103Y2D2"/>
<comment type="caution">
    <text evidence="2">The sequence shown here is derived from an EMBL/GenBank/DDBJ whole genome shotgun (WGS) entry which is preliminary data.</text>
</comment>
<dbReference type="Gene3D" id="2.80.10.50">
    <property type="match status" value="1"/>
</dbReference>
<keyword evidence="3" id="KW-1185">Reference proteome</keyword>
<dbReference type="InterPro" id="IPR008999">
    <property type="entry name" value="Actin-crosslinking"/>
</dbReference>
<dbReference type="SUPFAM" id="SSF50405">
    <property type="entry name" value="Actin-crosslinking proteins"/>
    <property type="match status" value="1"/>
</dbReference>
<dbReference type="Gramene" id="KVI01259">
    <property type="protein sequence ID" value="KVI01259"/>
    <property type="gene ID" value="Ccrd_020478"/>
</dbReference>